<dbReference type="InterPro" id="IPR013529">
    <property type="entry name" value="Glyco_hydro_42_N"/>
</dbReference>
<evidence type="ECO:0000313" key="7">
    <source>
        <dbReference type="Proteomes" id="UP000636891"/>
    </source>
</evidence>
<organism evidence="6 7">
    <name type="scientific">Alistipes hominis</name>
    <dbReference type="NCBI Taxonomy" id="2763015"/>
    <lineage>
        <taxon>Bacteria</taxon>
        <taxon>Pseudomonadati</taxon>
        <taxon>Bacteroidota</taxon>
        <taxon>Bacteroidia</taxon>
        <taxon>Bacteroidales</taxon>
        <taxon>Rikenellaceae</taxon>
        <taxon>Alistipes</taxon>
    </lineage>
</organism>
<reference evidence="6 7" key="1">
    <citation type="submission" date="2020-08" db="EMBL/GenBank/DDBJ databases">
        <title>Genome public.</title>
        <authorList>
            <person name="Liu C."/>
            <person name="Sun Q."/>
        </authorList>
    </citation>
    <scope>NUCLEOTIDE SEQUENCE [LARGE SCALE GENOMIC DNA]</scope>
    <source>
        <strain evidence="6 7">New-7</strain>
    </source>
</reference>
<feature type="domain" description="Glycoside hydrolase family 42 N-terminal" evidence="4">
    <location>
        <begin position="109"/>
        <end position="209"/>
    </location>
</feature>
<dbReference type="InterPro" id="IPR017853">
    <property type="entry name" value="GH"/>
</dbReference>
<keyword evidence="3" id="KW-0732">Signal</keyword>
<evidence type="ECO:0000259" key="4">
    <source>
        <dbReference type="Pfam" id="PF02449"/>
    </source>
</evidence>
<dbReference type="RefSeq" id="WP_118656707.1">
    <property type="nucleotide sequence ID" value="NZ_JACOOK010000004.1"/>
</dbReference>
<evidence type="ECO:0000259" key="5">
    <source>
        <dbReference type="Pfam" id="PF16116"/>
    </source>
</evidence>
<dbReference type="SUPFAM" id="SSF51445">
    <property type="entry name" value="(Trans)glycosidases"/>
    <property type="match status" value="1"/>
</dbReference>
<dbReference type="InterPro" id="IPR006311">
    <property type="entry name" value="TAT_signal"/>
</dbReference>
<keyword evidence="7" id="KW-1185">Reference proteome</keyword>
<gene>
    <name evidence="6" type="ORF">H8S08_08295</name>
</gene>
<dbReference type="Proteomes" id="UP000636891">
    <property type="component" value="Unassembled WGS sequence"/>
</dbReference>
<evidence type="ECO:0000256" key="1">
    <source>
        <dbReference type="ARBA" id="ARBA00022801"/>
    </source>
</evidence>
<feature type="chain" id="PRO_5045360831" evidence="3">
    <location>
        <begin position="22"/>
        <end position="509"/>
    </location>
</feature>
<feature type="domain" description="DUF4832" evidence="5">
    <location>
        <begin position="330"/>
        <end position="432"/>
    </location>
</feature>
<dbReference type="Pfam" id="PF02449">
    <property type="entry name" value="Glyco_hydro_42"/>
    <property type="match status" value="1"/>
</dbReference>
<keyword evidence="2" id="KW-0326">Glycosidase</keyword>
<dbReference type="Pfam" id="PF16116">
    <property type="entry name" value="DUF4832"/>
    <property type="match status" value="1"/>
</dbReference>
<name>A0ABR7CMW4_9BACT</name>
<sequence>MKKINRRTFLQQAGLVTAALAAGMYDQVAARPSSGTAAGSLPSAATDDITSENGRFTAALRDHGRALTNPGMGWTMHFYSNILSNYGSQLEPSDTLDDFPGLSTVYLRVPWAFLEPEEGKFVWELLDTPAQRWIDKGKYVAFRVSATESWLYHATPKWVFDAGATGYDVEGHYLEPDYEDPVFIEKVENFLRAMAERYDRNPHVAFVDVGHFGMWGEGHTVMSTPKHGRSWGLETQKKHIDLYCKHFKNTQLCISDDFAGHDAPGSRFPITDYAFSRGVTIRDDSILVQPPPHSWYHSEMAQLFWPTLPVILEHEHYGGSKERGSWDKNLLVKSVEDYHASFMSIHWWPRILLEENRDAIDRINRRIGYRLQVSGISWPESVKMGEPLEIRSAWSNAGVAPCYRGGHPCFTLKDDKGGIVSALVVDDFDLRSLPVCEAGKTEERQIVSTFRIAPRYADKAGTFFRACKPGVYDLYVSAGMRDGTPVYELPYDGNDGRRRYKLGRITVSE</sequence>
<dbReference type="InterPro" id="IPR032267">
    <property type="entry name" value="DUF4832"/>
</dbReference>
<dbReference type="EMBL" id="JACOOK010000004">
    <property type="protein sequence ID" value="MBC5617013.1"/>
    <property type="molecule type" value="Genomic_DNA"/>
</dbReference>
<proteinExistence type="predicted"/>
<keyword evidence="1" id="KW-0378">Hydrolase</keyword>
<evidence type="ECO:0000313" key="6">
    <source>
        <dbReference type="EMBL" id="MBC5617013.1"/>
    </source>
</evidence>
<comment type="caution">
    <text evidence="6">The sequence shown here is derived from an EMBL/GenBank/DDBJ whole genome shotgun (WGS) entry which is preliminary data.</text>
</comment>
<accession>A0ABR7CMW4</accession>
<dbReference type="PROSITE" id="PS51318">
    <property type="entry name" value="TAT"/>
    <property type="match status" value="1"/>
</dbReference>
<feature type="signal peptide" evidence="3">
    <location>
        <begin position="1"/>
        <end position="21"/>
    </location>
</feature>
<evidence type="ECO:0000256" key="2">
    <source>
        <dbReference type="ARBA" id="ARBA00023295"/>
    </source>
</evidence>
<evidence type="ECO:0000256" key="3">
    <source>
        <dbReference type="SAM" id="SignalP"/>
    </source>
</evidence>
<protein>
    <submittedName>
        <fullName evidence="6">DUF4832 domain-containing protein</fullName>
    </submittedName>
</protein>
<dbReference type="Gene3D" id="3.20.20.80">
    <property type="entry name" value="Glycosidases"/>
    <property type="match status" value="1"/>
</dbReference>